<dbReference type="Proteomes" id="UP000316256">
    <property type="component" value="Unassembled WGS sequence"/>
</dbReference>
<evidence type="ECO:0000256" key="2">
    <source>
        <dbReference type="ARBA" id="ARBA00023002"/>
    </source>
</evidence>
<sequence>MTSVNWKRNSWRRDDSGSSGPELSAPEVQGPSGRPVVLVTGASRGIGREVALAFARNGFDVALTARTVREGEGRVAPRTRGELIPVPGSLETTAAEVRAFGVDALAVPMDLLDGASVFAAADRVLETWGRVDVLVNNAYAQTAGNMDRLLDIELDDATAMMRGNYLHQLALIQRLLPAMVGRGSGVLINLVSGSATTDPPAAPGEGGWGLSYAASKAAFGRLAGAVNAEYRHLGVRAFNLSPGFVVTESGAARGGTDAITGSGFDAVPATVPAAAAVWLATAPGADRFLGKVVWAPKLVESIAV</sequence>
<comment type="similarity">
    <text evidence="1">Belongs to the short-chain dehydrogenases/reductases (SDR) family.</text>
</comment>
<dbReference type="GO" id="GO:0016491">
    <property type="term" value="F:oxidoreductase activity"/>
    <property type="evidence" value="ECO:0007669"/>
    <property type="project" value="UniProtKB-KW"/>
</dbReference>
<feature type="region of interest" description="Disordered" evidence="3">
    <location>
        <begin position="1"/>
        <end position="34"/>
    </location>
</feature>
<reference evidence="4 5" key="1">
    <citation type="submission" date="2019-06" db="EMBL/GenBank/DDBJ databases">
        <title>Rhodococcus spaelei sp. nov., isolated from a cave.</title>
        <authorList>
            <person name="Lee S.D."/>
        </authorList>
    </citation>
    <scope>NUCLEOTIDE SEQUENCE [LARGE SCALE GENOMIC DNA]</scope>
    <source>
        <strain evidence="4 5">C9-5</strain>
    </source>
</reference>
<dbReference type="AlphaFoldDB" id="A0A541B9K5"/>
<evidence type="ECO:0000256" key="3">
    <source>
        <dbReference type="SAM" id="MobiDB-lite"/>
    </source>
</evidence>
<dbReference type="GO" id="GO:0016020">
    <property type="term" value="C:membrane"/>
    <property type="evidence" value="ECO:0007669"/>
    <property type="project" value="TreeGrafter"/>
</dbReference>
<evidence type="ECO:0000313" key="5">
    <source>
        <dbReference type="Proteomes" id="UP000316256"/>
    </source>
</evidence>
<comment type="caution">
    <text evidence="4">The sequence shown here is derived from an EMBL/GenBank/DDBJ whole genome shotgun (WGS) entry which is preliminary data.</text>
</comment>
<evidence type="ECO:0000313" key="4">
    <source>
        <dbReference type="EMBL" id="TQF69025.1"/>
    </source>
</evidence>
<keyword evidence="2" id="KW-0560">Oxidoreductase</keyword>
<dbReference type="PRINTS" id="PR00081">
    <property type="entry name" value="GDHRDH"/>
</dbReference>
<dbReference type="Pfam" id="PF00106">
    <property type="entry name" value="adh_short"/>
    <property type="match status" value="2"/>
</dbReference>
<dbReference type="SUPFAM" id="SSF51735">
    <property type="entry name" value="NAD(P)-binding Rossmann-fold domains"/>
    <property type="match status" value="1"/>
</dbReference>
<evidence type="ECO:0000256" key="1">
    <source>
        <dbReference type="ARBA" id="ARBA00006484"/>
    </source>
</evidence>
<accession>A0A541B9K5</accession>
<dbReference type="PANTHER" id="PTHR44196:SF1">
    <property type="entry name" value="DEHYDROGENASE_REDUCTASE SDR FAMILY MEMBER 7B"/>
    <property type="match status" value="1"/>
</dbReference>
<dbReference type="PANTHER" id="PTHR44196">
    <property type="entry name" value="DEHYDROGENASE/REDUCTASE SDR FAMILY MEMBER 7B"/>
    <property type="match status" value="1"/>
</dbReference>
<dbReference type="CDD" id="cd05233">
    <property type="entry name" value="SDR_c"/>
    <property type="match status" value="1"/>
</dbReference>
<organism evidence="4 5">
    <name type="scientific">Rhodococcus spelaei</name>
    <dbReference type="NCBI Taxonomy" id="2546320"/>
    <lineage>
        <taxon>Bacteria</taxon>
        <taxon>Bacillati</taxon>
        <taxon>Actinomycetota</taxon>
        <taxon>Actinomycetes</taxon>
        <taxon>Mycobacteriales</taxon>
        <taxon>Nocardiaceae</taxon>
        <taxon>Rhodococcus</taxon>
    </lineage>
</organism>
<name>A0A541B9K5_9NOCA</name>
<gene>
    <name evidence="4" type="ORF">FK531_09580</name>
</gene>
<dbReference type="Gene3D" id="3.40.50.720">
    <property type="entry name" value="NAD(P)-binding Rossmann-like Domain"/>
    <property type="match status" value="1"/>
</dbReference>
<dbReference type="InterPro" id="IPR036291">
    <property type="entry name" value="NAD(P)-bd_dom_sf"/>
</dbReference>
<dbReference type="OrthoDB" id="63584at2"/>
<dbReference type="InterPro" id="IPR002347">
    <property type="entry name" value="SDR_fam"/>
</dbReference>
<proteinExistence type="inferred from homology"/>
<dbReference type="EMBL" id="VIGH01000004">
    <property type="protein sequence ID" value="TQF69025.1"/>
    <property type="molecule type" value="Genomic_DNA"/>
</dbReference>
<protein>
    <submittedName>
        <fullName evidence="4">SDR family oxidoreductase</fullName>
    </submittedName>
</protein>
<keyword evidence="5" id="KW-1185">Reference proteome</keyword>